<feature type="domain" description="Thioredoxin" evidence="1">
    <location>
        <begin position="132"/>
        <end position="284"/>
    </location>
</feature>
<accession>A0A7K0D975</accession>
<dbReference type="EMBL" id="WEGK01000012">
    <property type="protein sequence ID" value="MQY22258.1"/>
    <property type="molecule type" value="Genomic_DNA"/>
</dbReference>
<dbReference type="GO" id="GO:0016491">
    <property type="term" value="F:oxidoreductase activity"/>
    <property type="evidence" value="ECO:0007669"/>
    <property type="project" value="InterPro"/>
</dbReference>
<dbReference type="AlphaFoldDB" id="A0A7K0D975"/>
<dbReference type="InterPro" id="IPR047262">
    <property type="entry name" value="PRX-like1"/>
</dbReference>
<organism evidence="2 3">
    <name type="scientific">Nocardia macrotermitis</name>
    <dbReference type="NCBI Taxonomy" id="2585198"/>
    <lineage>
        <taxon>Bacteria</taxon>
        <taxon>Bacillati</taxon>
        <taxon>Actinomycetota</taxon>
        <taxon>Actinomycetes</taxon>
        <taxon>Mycobacteriales</taxon>
        <taxon>Nocardiaceae</taxon>
        <taxon>Nocardia</taxon>
    </lineage>
</organism>
<comment type="caution">
    <text evidence="2">The sequence shown here is derived from an EMBL/GenBank/DDBJ whole genome shotgun (WGS) entry which is preliminary data.</text>
</comment>
<dbReference type="SUPFAM" id="SSF52833">
    <property type="entry name" value="Thioredoxin-like"/>
    <property type="match status" value="1"/>
</dbReference>
<dbReference type="InterPro" id="IPR013766">
    <property type="entry name" value="Thioredoxin_domain"/>
</dbReference>
<reference evidence="2 3" key="1">
    <citation type="submission" date="2019-10" db="EMBL/GenBank/DDBJ databases">
        <title>Nocardia macrotermitis sp. nov. and Nocardia aurantia sp. nov., isolated from the gut of fungus growing-termite Macrotermes natalensis.</title>
        <authorList>
            <person name="Benndorf R."/>
            <person name="Schwitalla J."/>
            <person name="Martin K."/>
            <person name="De Beer W."/>
            <person name="Kaster A.-K."/>
            <person name="Vollmers J."/>
            <person name="Poulsen M."/>
            <person name="Beemelmanns C."/>
        </authorList>
    </citation>
    <scope>NUCLEOTIDE SEQUENCE [LARGE SCALE GENOMIC DNA]</scope>
    <source>
        <strain evidence="2 3">RB20</strain>
    </source>
</reference>
<dbReference type="SUPFAM" id="SSF54427">
    <property type="entry name" value="NTF2-like"/>
    <property type="match status" value="1"/>
</dbReference>
<dbReference type="PANTHER" id="PTHR43640:SF1">
    <property type="entry name" value="THIOREDOXIN-DEPENDENT PEROXIREDOXIN"/>
    <property type="match status" value="1"/>
</dbReference>
<evidence type="ECO:0000313" key="3">
    <source>
        <dbReference type="Proteomes" id="UP000438448"/>
    </source>
</evidence>
<evidence type="ECO:0000313" key="2">
    <source>
        <dbReference type="EMBL" id="MQY22258.1"/>
    </source>
</evidence>
<dbReference type="RefSeq" id="WP_194290015.1">
    <property type="nucleotide sequence ID" value="NZ_WEGK01000012.1"/>
</dbReference>
<dbReference type="Gene3D" id="3.40.30.10">
    <property type="entry name" value="Glutaredoxin"/>
    <property type="match status" value="1"/>
</dbReference>
<dbReference type="InterPro" id="IPR032710">
    <property type="entry name" value="NTF2-like_dom_sf"/>
</dbReference>
<keyword evidence="3" id="KW-1185">Reference proteome</keyword>
<protein>
    <recommendedName>
        <fullName evidence="1">Thioredoxin domain-containing protein</fullName>
    </recommendedName>
</protein>
<gene>
    <name evidence="2" type="ORF">NRB20_53710</name>
</gene>
<sequence>MIHLESAPGGVRRWFDVLLSPAALLDDLRPILAPSVVFTFAGRRIEGVDAVLAHARTMPVRRLGDGEWSVLPVRDDHRVTVRITGPDGASLPGPGGPMVAMDFEFTLDDQGRITGLSPHPHHLEPADLAAALSAGMRAPDFTLPDTSGTPVSLHADHDGVTVVVFTCNACPWALGWHDRLQQVARDYAGAGVRMLQINGNDPQISPRDTTEESRRRVTEGDFASPYLLDAGQRIARQWGARHTPDVFVLNPDGVIAYHGAPDADAYDDSLHAQWLRTALDHILTGGPTIADTEPIGCTIKWTL</sequence>
<name>A0A7K0D975_9NOCA</name>
<dbReference type="Pfam" id="PF00578">
    <property type="entry name" value="AhpC-TSA"/>
    <property type="match status" value="1"/>
</dbReference>
<dbReference type="GO" id="GO:0016209">
    <property type="term" value="F:antioxidant activity"/>
    <property type="evidence" value="ECO:0007669"/>
    <property type="project" value="InterPro"/>
</dbReference>
<dbReference type="InterPro" id="IPR000866">
    <property type="entry name" value="AhpC/TSA"/>
</dbReference>
<evidence type="ECO:0000259" key="1">
    <source>
        <dbReference type="PROSITE" id="PS51352"/>
    </source>
</evidence>
<proteinExistence type="predicted"/>
<dbReference type="PROSITE" id="PS51352">
    <property type="entry name" value="THIOREDOXIN_2"/>
    <property type="match status" value="1"/>
</dbReference>
<dbReference type="Proteomes" id="UP000438448">
    <property type="component" value="Unassembled WGS sequence"/>
</dbReference>
<dbReference type="PANTHER" id="PTHR43640">
    <property type="entry name" value="OS07G0260300 PROTEIN"/>
    <property type="match status" value="1"/>
</dbReference>
<dbReference type="InterPro" id="IPR036249">
    <property type="entry name" value="Thioredoxin-like_sf"/>
</dbReference>